<feature type="domain" description="HTH CENPB-type" evidence="2">
    <location>
        <begin position="74"/>
        <end position="137"/>
    </location>
</feature>
<keyword evidence="1" id="KW-0238">DNA-binding</keyword>
<evidence type="ECO:0000313" key="4">
    <source>
        <dbReference type="Proteomes" id="UP001159363"/>
    </source>
</evidence>
<gene>
    <name evidence="3" type="ORF">PR048_002063</name>
</gene>
<keyword evidence="4" id="KW-1185">Reference proteome</keyword>
<evidence type="ECO:0000313" key="3">
    <source>
        <dbReference type="EMBL" id="KAJ8896718.1"/>
    </source>
</evidence>
<dbReference type="InterPro" id="IPR006600">
    <property type="entry name" value="HTH_CenpB_DNA-bd_dom"/>
</dbReference>
<evidence type="ECO:0000259" key="2">
    <source>
        <dbReference type="Pfam" id="PF03221"/>
    </source>
</evidence>
<dbReference type="Proteomes" id="UP001159363">
    <property type="component" value="Chromosome 1"/>
</dbReference>
<organism evidence="3 4">
    <name type="scientific">Dryococelus australis</name>
    <dbReference type="NCBI Taxonomy" id="614101"/>
    <lineage>
        <taxon>Eukaryota</taxon>
        <taxon>Metazoa</taxon>
        <taxon>Ecdysozoa</taxon>
        <taxon>Arthropoda</taxon>
        <taxon>Hexapoda</taxon>
        <taxon>Insecta</taxon>
        <taxon>Pterygota</taxon>
        <taxon>Neoptera</taxon>
        <taxon>Polyneoptera</taxon>
        <taxon>Phasmatodea</taxon>
        <taxon>Verophasmatodea</taxon>
        <taxon>Anareolatae</taxon>
        <taxon>Phasmatidae</taxon>
        <taxon>Eurycanthinae</taxon>
        <taxon>Dryococelus</taxon>
    </lineage>
</organism>
<dbReference type="Gene3D" id="1.10.10.60">
    <property type="entry name" value="Homeodomain-like"/>
    <property type="match status" value="1"/>
</dbReference>
<dbReference type="EMBL" id="JARBHB010000001">
    <property type="protein sequence ID" value="KAJ8896718.1"/>
    <property type="molecule type" value="Genomic_DNA"/>
</dbReference>
<dbReference type="Pfam" id="PF03221">
    <property type="entry name" value="HTH_Tnp_Tc5"/>
    <property type="match status" value="1"/>
</dbReference>
<sequence length="379" mass="43216">MQLTIDYAPRGVTSLEWGCINPTLHSSTRESYTFLKNMKTVLHCMNLLFKRNARASGERWRKSVHFPGPKFGNFPELDTQVLNFIRELRNNACAVSHDKVEVKAQEIDCSMKIPLTQFKPSCVWVVQFMRQENLSLRCRTTLTQKLPKDFSEKVLQFQSFVIRHRKPIIIASKSAHFISNSLYHPSQIGNTDETPVFFDMTQSITTCPKGASSVTVGTTRNEKLCCTWEAFVSYFSKNAVEDRIEVEKSILTALQNPLIKAFFLFLAFILPTVINLNSYYQGTEYRLHLLISLVGDKMKMIVKYFMKPQYVLNTPIEKINPADNCQFLDISKIYLGARVEAIIMGSDKGRVPERGLAILSPDILSIMPLAINVPNVIEE</sequence>
<accession>A0ABQ9IJ58</accession>
<comment type="caution">
    <text evidence="3">The sequence shown here is derived from an EMBL/GenBank/DDBJ whole genome shotgun (WGS) entry which is preliminary data.</text>
</comment>
<evidence type="ECO:0000256" key="1">
    <source>
        <dbReference type="ARBA" id="ARBA00023125"/>
    </source>
</evidence>
<proteinExistence type="predicted"/>
<protein>
    <recommendedName>
        <fullName evidence="2">HTH CENPB-type domain-containing protein</fullName>
    </recommendedName>
</protein>
<name>A0ABQ9IJ58_9NEOP</name>
<reference evidence="3 4" key="1">
    <citation type="submission" date="2023-02" db="EMBL/GenBank/DDBJ databases">
        <title>LHISI_Scaffold_Assembly.</title>
        <authorList>
            <person name="Stuart O.P."/>
            <person name="Cleave R."/>
            <person name="Magrath M.J.L."/>
            <person name="Mikheyev A.S."/>
        </authorList>
    </citation>
    <scope>NUCLEOTIDE SEQUENCE [LARGE SCALE GENOMIC DNA]</scope>
    <source>
        <strain evidence="3">Daus_M_001</strain>
        <tissue evidence="3">Leg muscle</tissue>
    </source>
</reference>